<feature type="domain" description="RNA polymerase sigma-70 region 2" evidence="1">
    <location>
        <begin position="30"/>
        <end position="77"/>
    </location>
</feature>
<evidence type="ECO:0000313" key="3">
    <source>
        <dbReference type="Proteomes" id="UP000193006"/>
    </source>
</evidence>
<dbReference type="InterPro" id="IPR014284">
    <property type="entry name" value="RNA_pol_sigma-70_dom"/>
</dbReference>
<dbReference type="EMBL" id="CP020814">
    <property type="protein sequence ID" value="ARK29869.1"/>
    <property type="molecule type" value="Genomic_DNA"/>
</dbReference>
<dbReference type="InterPro" id="IPR007627">
    <property type="entry name" value="RNA_pol_sigma70_r2"/>
</dbReference>
<dbReference type="GO" id="GO:0006352">
    <property type="term" value="P:DNA-templated transcription initiation"/>
    <property type="evidence" value="ECO:0007669"/>
    <property type="project" value="InterPro"/>
</dbReference>
<name>A0A1X9M8T6_9BACI</name>
<dbReference type="AlphaFoldDB" id="A0A1X9M8T6"/>
<evidence type="ECO:0000259" key="1">
    <source>
        <dbReference type="Pfam" id="PF04542"/>
    </source>
</evidence>
<dbReference type="InterPro" id="IPR013324">
    <property type="entry name" value="RNA_pol_sigma_r3/r4-like"/>
</dbReference>
<evidence type="ECO:0000313" key="2">
    <source>
        <dbReference type="EMBL" id="ARK29869.1"/>
    </source>
</evidence>
<dbReference type="STRING" id="199441.BkAM31D_08335"/>
<keyword evidence="3" id="KW-1185">Reference proteome</keyword>
<dbReference type="SUPFAM" id="SSF88659">
    <property type="entry name" value="Sigma3 and sigma4 domains of RNA polymerase sigma factors"/>
    <property type="match status" value="1"/>
</dbReference>
<dbReference type="InterPro" id="IPR013325">
    <property type="entry name" value="RNA_pol_sigma_r2"/>
</dbReference>
<organism evidence="2 3">
    <name type="scientific">Halalkalibacter krulwichiae</name>
    <dbReference type="NCBI Taxonomy" id="199441"/>
    <lineage>
        <taxon>Bacteria</taxon>
        <taxon>Bacillati</taxon>
        <taxon>Bacillota</taxon>
        <taxon>Bacilli</taxon>
        <taxon>Bacillales</taxon>
        <taxon>Bacillaceae</taxon>
        <taxon>Halalkalibacter</taxon>
    </lineage>
</organism>
<dbReference type="Proteomes" id="UP000193006">
    <property type="component" value="Chromosome"/>
</dbReference>
<gene>
    <name evidence="2" type="ORF">BkAM31D_08335</name>
</gene>
<reference evidence="2 3" key="1">
    <citation type="submission" date="2017-04" db="EMBL/GenBank/DDBJ databases">
        <title>Bacillus krulwichiae AM31D Genome sequencing and assembly.</title>
        <authorList>
            <person name="Krulwich T.A."/>
            <person name="Anastor L."/>
            <person name="Ehrlich R."/>
            <person name="Ehrlich G.D."/>
            <person name="Janto B."/>
        </authorList>
    </citation>
    <scope>NUCLEOTIDE SEQUENCE [LARGE SCALE GENOMIC DNA]</scope>
    <source>
        <strain evidence="2 3">AM31D</strain>
    </source>
</reference>
<sequence>MNIKEYPFEEVLRMFDPAIKKQLVTLRLYKDHDEFYQIGCIALWNAYQQFDPDKGHFPSYAISFIRGRMMSHLSKETKFKERHSFATEEIIEFEPSTQGQIPLEKEMIEAYLWNLTDKEKRWVHKAIFLEMKSAELQTVFDLSRNSIYLLRKKTLKKLRDNALILNH</sequence>
<dbReference type="GO" id="GO:0003700">
    <property type="term" value="F:DNA-binding transcription factor activity"/>
    <property type="evidence" value="ECO:0007669"/>
    <property type="project" value="InterPro"/>
</dbReference>
<proteinExistence type="predicted"/>
<dbReference type="Gene3D" id="1.10.1740.10">
    <property type="match status" value="1"/>
</dbReference>
<dbReference type="NCBIfam" id="TIGR02937">
    <property type="entry name" value="sigma70-ECF"/>
    <property type="match status" value="1"/>
</dbReference>
<dbReference type="SUPFAM" id="SSF88946">
    <property type="entry name" value="Sigma2 domain of RNA polymerase sigma factors"/>
    <property type="match status" value="1"/>
</dbReference>
<accession>A0A1X9M8T6</accession>
<dbReference type="Pfam" id="PF04542">
    <property type="entry name" value="Sigma70_r2"/>
    <property type="match status" value="1"/>
</dbReference>
<protein>
    <submittedName>
        <fullName evidence="2">RNA polymerase factor sigma-70</fullName>
    </submittedName>
</protein>
<dbReference type="KEGG" id="bkw:BkAM31D_08335"/>